<dbReference type="eggNOG" id="ENOG502S5Q8">
    <property type="taxonomic scope" value="Eukaryota"/>
</dbReference>
<dbReference type="GO" id="GO:0003677">
    <property type="term" value="F:DNA binding"/>
    <property type="evidence" value="ECO:0007669"/>
    <property type="project" value="InterPro"/>
</dbReference>
<dbReference type="GO" id="GO:0004519">
    <property type="term" value="F:endonuclease activity"/>
    <property type="evidence" value="ECO:0007669"/>
    <property type="project" value="InterPro"/>
</dbReference>
<keyword evidence="2" id="KW-0496">Mitochondrion</keyword>
<keyword evidence="6" id="KW-1185">Reference proteome</keyword>
<dbReference type="AlphaFoldDB" id="K3W530"/>
<feature type="domain" description="Restriction endonuclease type IV Mrr" evidence="4">
    <location>
        <begin position="51"/>
        <end position="151"/>
    </location>
</feature>
<dbReference type="GO" id="GO:0006281">
    <property type="term" value="P:DNA repair"/>
    <property type="evidence" value="ECO:0007669"/>
    <property type="project" value="UniProtKB-ARBA"/>
</dbReference>
<dbReference type="SUPFAM" id="SSF52980">
    <property type="entry name" value="Restriction endonuclease-like"/>
    <property type="match status" value="1"/>
</dbReference>
<dbReference type="InParanoid" id="K3W530"/>
<dbReference type="GO" id="GO:0005739">
    <property type="term" value="C:mitochondrion"/>
    <property type="evidence" value="ECO:0007669"/>
    <property type="project" value="UniProtKB-SubCell"/>
</dbReference>
<dbReference type="Proteomes" id="UP000019132">
    <property type="component" value="Unassembled WGS sequence"/>
</dbReference>
<reference evidence="6" key="1">
    <citation type="journal article" date="2010" name="Genome Biol.">
        <title>Genome sequence of the necrotrophic plant pathogen Pythium ultimum reveals original pathogenicity mechanisms and effector repertoire.</title>
        <authorList>
            <person name="Levesque C.A."/>
            <person name="Brouwer H."/>
            <person name="Cano L."/>
            <person name="Hamilton J.P."/>
            <person name="Holt C."/>
            <person name="Huitema E."/>
            <person name="Raffaele S."/>
            <person name="Robideau G.P."/>
            <person name="Thines M."/>
            <person name="Win J."/>
            <person name="Zerillo M.M."/>
            <person name="Beakes G.W."/>
            <person name="Boore J.L."/>
            <person name="Busam D."/>
            <person name="Dumas B."/>
            <person name="Ferriera S."/>
            <person name="Fuerstenberg S.I."/>
            <person name="Gachon C.M."/>
            <person name="Gaulin E."/>
            <person name="Govers F."/>
            <person name="Grenville-Briggs L."/>
            <person name="Horner N."/>
            <person name="Hostetler J."/>
            <person name="Jiang R.H."/>
            <person name="Johnson J."/>
            <person name="Krajaejun T."/>
            <person name="Lin H."/>
            <person name="Meijer H.J."/>
            <person name="Moore B."/>
            <person name="Morris P."/>
            <person name="Phuntmart V."/>
            <person name="Puiu D."/>
            <person name="Shetty J."/>
            <person name="Stajich J.E."/>
            <person name="Tripathy S."/>
            <person name="Wawra S."/>
            <person name="van West P."/>
            <person name="Whitty B.R."/>
            <person name="Coutinho P.M."/>
            <person name="Henrissat B."/>
            <person name="Martin F."/>
            <person name="Thomas P.D."/>
            <person name="Tyler B.M."/>
            <person name="De Vries R.P."/>
            <person name="Kamoun S."/>
            <person name="Yandell M."/>
            <person name="Tisserat N."/>
            <person name="Buell C.R."/>
        </authorList>
    </citation>
    <scope>NUCLEOTIDE SEQUENCE</scope>
    <source>
        <strain evidence="6">DAOM:BR144</strain>
    </source>
</reference>
<sequence length="205" mass="23239">MCALWRRRRAAHTPRVWHTYQTRLLSDTTESSTPQEPLSATSPTETATRRSKGLHFENQVVTLMRAFRCELQPTQMSNDGGIDHQAVNFGLWTLPDLQVEIVTQCKNEAKPVGVQHLREFHGVLSFFPPNAIGMFASASGYSIYAQRYFLRMPHPAILCTIESERLSSFLLNDRAQTLLPKLTIGTIFVNHEHELVLTYGDQILG</sequence>
<dbReference type="PANTHER" id="PTHR28133">
    <property type="entry name" value="REQUIRED FOR RESPIRATORY GROWTH PROTEIN 7, MITOCHONDRIAL"/>
    <property type="match status" value="1"/>
</dbReference>
<dbReference type="OMA" id="GRRWHAT"/>
<dbReference type="InterPro" id="IPR007560">
    <property type="entry name" value="Restrct_endonuc_IV_Mrr"/>
</dbReference>
<dbReference type="InterPro" id="IPR011856">
    <property type="entry name" value="tRNA_endonuc-like_dom_sf"/>
</dbReference>
<evidence type="ECO:0000256" key="2">
    <source>
        <dbReference type="ARBA" id="ARBA00023128"/>
    </source>
</evidence>
<reference evidence="5" key="3">
    <citation type="submission" date="2015-02" db="UniProtKB">
        <authorList>
            <consortium name="EnsemblProtists"/>
        </authorList>
    </citation>
    <scope>IDENTIFICATION</scope>
    <source>
        <strain evidence="5">DAOM BR144</strain>
    </source>
</reference>
<dbReference type="InterPro" id="IPR018828">
    <property type="entry name" value="RRG7"/>
</dbReference>
<comment type="subcellular location">
    <subcellularLocation>
        <location evidence="1">Mitochondrion</location>
    </subcellularLocation>
</comment>
<dbReference type="VEuPathDB" id="FungiDB:PYU1_G000071"/>
<name>K3W530_GLOUD</name>
<evidence type="ECO:0000313" key="5">
    <source>
        <dbReference type="EnsemblProtists" id="PYU1_T000071"/>
    </source>
</evidence>
<evidence type="ECO:0000256" key="1">
    <source>
        <dbReference type="ARBA" id="ARBA00004173"/>
    </source>
</evidence>
<dbReference type="PANTHER" id="PTHR28133:SF1">
    <property type="entry name" value="REQUIRED FOR RESPIRATORY GROWTH PROTEIN 7, MITOCHONDRIAL"/>
    <property type="match status" value="1"/>
</dbReference>
<dbReference type="InterPro" id="IPR011335">
    <property type="entry name" value="Restrct_endonuc-II-like"/>
</dbReference>
<accession>K3W530</accession>
<dbReference type="Pfam" id="PF04471">
    <property type="entry name" value="Mrr_cat"/>
    <property type="match status" value="1"/>
</dbReference>
<feature type="region of interest" description="Disordered" evidence="3">
    <location>
        <begin position="27"/>
        <end position="51"/>
    </location>
</feature>
<reference evidence="6" key="2">
    <citation type="submission" date="2010-04" db="EMBL/GenBank/DDBJ databases">
        <authorList>
            <person name="Buell R."/>
            <person name="Hamilton J."/>
            <person name="Hostetler J."/>
        </authorList>
    </citation>
    <scope>NUCLEOTIDE SEQUENCE [LARGE SCALE GENOMIC DNA]</scope>
    <source>
        <strain evidence="6">DAOM:BR144</strain>
    </source>
</reference>
<dbReference type="HOGENOM" id="CLU_115192_0_0_1"/>
<dbReference type="EMBL" id="GL376636">
    <property type="status" value="NOT_ANNOTATED_CDS"/>
    <property type="molecule type" value="Genomic_DNA"/>
</dbReference>
<evidence type="ECO:0000256" key="3">
    <source>
        <dbReference type="SAM" id="MobiDB-lite"/>
    </source>
</evidence>
<evidence type="ECO:0000313" key="6">
    <source>
        <dbReference type="Proteomes" id="UP000019132"/>
    </source>
</evidence>
<proteinExistence type="predicted"/>
<dbReference type="Gene3D" id="3.40.1350.10">
    <property type="match status" value="1"/>
</dbReference>
<organism evidence="5 6">
    <name type="scientific">Globisporangium ultimum (strain ATCC 200006 / CBS 805.95 / DAOM BR144)</name>
    <name type="common">Pythium ultimum</name>
    <dbReference type="NCBI Taxonomy" id="431595"/>
    <lineage>
        <taxon>Eukaryota</taxon>
        <taxon>Sar</taxon>
        <taxon>Stramenopiles</taxon>
        <taxon>Oomycota</taxon>
        <taxon>Peronosporomycetes</taxon>
        <taxon>Pythiales</taxon>
        <taxon>Pythiaceae</taxon>
        <taxon>Globisporangium</taxon>
    </lineage>
</organism>
<protein>
    <recommendedName>
        <fullName evidence="4">Restriction endonuclease type IV Mrr domain-containing protein</fullName>
    </recommendedName>
</protein>
<dbReference type="EnsemblProtists" id="PYU1_T000071">
    <property type="protein sequence ID" value="PYU1_T000071"/>
    <property type="gene ID" value="PYU1_G000071"/>
</dbReference>
<dbReference type="GO" id="GO:0009307">
    <property type="term" value="P:DNA restriction-modification system"/>
    <property type="evidence" value="ECO:0007669"/>
    <property type="project" value="InterPro"/>
</dbReference>
<evidence type="ECO:0000259" key="4">
    <source>
        <dbReference type="Pfam" id="PF04471"/>
    </source>
</evidence>
<feature type="compositionally biased region" description="Polar residues" evidence="3">
    <location>
        <begin position="27"/>
        <end position="46"/>
    </location>
</feature>